<feature type="transmembrane region" description="Helical" evidence="1">
    <location>
        <begin position="12"/>
        <end position="31"/>
    </location>
</feature>
<evidence type="ECO:0000313" key="3">
    <source>
        <dbReference type="Proteomes" id="UP001597318"/>
    </source>
</evidence>
<gene>
    <name evidence="2" type="ORF">ACFSKK_00355</name>
</gene>
<name>A0ABW5BQB5_9BACI</name>
<comment type="caution">
    <text evidence="2">The sequence shown here is derived from an EMBL/GenBank/DDBJ whole genome shotgun (WGS) entry which is preliminary data.</text>
</comment>
<dbReference type="EMBL" id="JBHUIK010000001">
    <property type="protein sequence ID" value="MFD2212157.1"/>
    <property type="molecule type" value="Genomic_DNA"/>
</dbReference>
<reference evidence="3" key="1">
    <citation type="journal article" date="2019" name="Int. J. Syst. Evol. Microbiol.">
        <title>The Global Catalogue of Microorganisms (GCM) 10K type strain sequencing project: providing services to taxonomists for standard genome sequencing and annotation.</title>
        <authorList>
            <consortium name="The Broad Institute Genomics Platform"/>
            <consortium name="The Broad Institute Genome Sequencing Center for Infectious Disease"/>
            <person name="Wu L."/>
            <person name="Ma J."/>
        </authorList>
    </citation>
    <scope>NUCLEOTIDE SEQUENCE [LARGE SCALE GENOMIC DNA]</scope>
    <source>
        <strain evidence="3">CGMCC 1.15474</strain>
    </source>
</reference>
<proteinExistence type="predicted"/>
<keyword evidence="1" id="KW-0472">Membrane</keyword>
<protein>
    <submittedName>
        <fullName evidence="2">Uncharacterized protein</fullName>
    </submittedName>
</protein>
<evidence type="ECO:0000313" key="2">
    <source>
        <dbReference type="EMBL" id="MFD2212157.1"/>
    </source>
</evidence>
<dbReference type="RefSeq" id="WP_247342949.1">
    <property type="nucleotide sequence ID" value="NZ_CP095550.1"/>
</dbReference>
<sequence length="87" mass="10124">MSKITFKKILNYLSLTLFLFGVISWIPYLVLNIQEPYGMLTFIFNSIGFYCGYLAKNRALALINLTMLFSFIPVMIYVYLTKGYIPM</sequence>
<feature type="transmembrane region" description="Helical" evidence="1">
    <location>
        <begin position="37"/>
        <end position="55"/>
    </location>
</feature>
<keyword evidence="1" id="KW-0812">Transmembrane</keyword>
<accession>A0ABW5BQB5</accession>
<feature type="transmembrane region" description="Helical" evidence="1">
    <location>
        <begin position="62"/>
        <end position="80"/>
    </location>
</feature>
<keyword evidence="1" id="KW-1133">Transmembrane helix</keyword>
<keyword evidence="3" id="KW-1185">Reference proteome</keyword>
<organism evidence="2 3">
    <name type="scientific">Metabacillus endolithicus</name>
    <dbReference type="NCBI Taxonomy" id="1535204"/>
    <lineage>
        <taxon>Bacteria</taxon>
        <taxon>Bacillati</taxon>
        <taxon>Bacillota</taxon>
        <taxon>Bacilli</taxon>
        <taxon>Bacillales</taxon>
        <taxon>Bacillaceae</taxon>
        <taxon>Metabacillus</taxon>
    </lineage>
</organism>
<evidence type="ECO:0000256" key="1">
    <source>
        <dbReference type="SAM" id="Phobius"/>
    </source>
</evidence>
<dbReference type="Proteomes" id="UP001597318">
    <property type="component" value="Unassembled WGS sequence"/>
</dbReference>